<dbReference type="AlphaFoldDB" id="A0A388L1X0"/>
<dbReference type="Proteomes" id="UP000265515">
    <property type="component" value="Unassembled WGS sequence"/>
</dbReference>
<reference evidence="1 2" key="1">
    <citation type="journal article" date="2018" name="Cell">
        <title>The Chara Genome: Secondary Complexity and Implications for Plant Terrestrialization.</title>
        <authorList>
            <person name="Nishiyama T."/>
            <person name="Sakayama H."/>
            <person name="Vries J.D."/>
            <person name="Buschmann H."/>
            <person name="Saint-Marcoux D."/>
            <person name="Ullrich K.K."/>
            <person name="Haas F.B."/>
            <person name="Vanderstraeten L."/>
            <person name="Becker D."/>
            <person name="Lang D."/>
            <person name="Vosolsobe S."/>
            <person name="Rombauts S."/>
            <person name="Wilhelmsson P.K.I."/>
            <person name="Janitza P."/>
            <person name="Kern R."/>
            <person name="Heyl A."/>
            <person name="Rumpler F."/>
            <person name="Villalobos L.I.A.C."/>
            <person name="Clay J.M."/>
            <person name="Skokan R."/>
            <person name="Toyoda A."/>
            <person name="Suzuki Y."/>
            <person name="Kagoshima H."/>
            <person name="Schijlen E."/>
            <person name="Tajeshwar N."/>
            <person name="Catarino B."/>
            <person name="Hetherington A.J."/>
            <person name="Saltykova A."/>
            <person name="Bonnot C."/>
            <person name="Breuninger H."/>
            <person name="Symeonidi A."/>
            <person name="Radhakrishnan G.V."/>
            <person name="Van Nieuwerburgh F."/>
            <person name="Deforce D."/>
            <person name="Chang C."/>
            <person name="Karol K.G."/>
            <person name="Hedrich R."/>
            <person name="Ulvskov P."/>
            <person name="Glockner G."/>
            <person name="Delwiche C.F."/>
            <person name="Petrasek J."/>
            <person name="Van de Peer Y."/>
            <person name="Friml J."/>
            <person name="Beilby M."/>
            <person name="Dolan L."/>
            <person name="Kohara Y."/>
            <person name="Sugano S."/>
            <person name="Fujiyama A."/>
            <person name="Delaux P.-M."/>
            <person name="Quint M."/>
            <person name="TheiBen G."/>
            <person name="Hagemann M."/>
            <person name="Harholt J."/>
            <person name="Dunand C."/>
            <person name="Zachgo S."/>
            <person name="Langdale J."/>
            <person name="Maumus F."/>
            <person name="Straeten D.V.D."/>
            <person name="Gould S.B."/>
            <person name="Rensing S.A."/>
        </authorList>
    </citation>
    <scope>NUCLEOTIDE SEQUENCE [LARGE SCALE GENOMIC DNA]</scope>
    <source>
        <strain evidence="1 2">S276</strain>
    </source>
</reference>
<organism evidence="1 2">
    <name type="scientific">Chara braunii</name>
    <name type="common">Braun's stonewort</name>
    <dbReference type="NCBI Taxonomy" id="69332"/>
    <lineage>
        <taxon>Eukaryota</taxon>
        <taxon>Viridiplantae</taxon>
        <taxon>Streptophyta</taxon>
        <taxon>Charophyceae</taxon>
        <taxon>Charales</taxon>
        <taxon>Characeae</taxon>
        <taxon>Chara</taxon>
    </lineage>
</organism>
<evidence type="ECO:0000313" key="1">
    <source>
        <dbReference type="EMBL" id="GBG76291.1"/>
    </source>
</evidence>
<accession>A0A388L1X0</accession>
<evidence type="ECO:0000313" key="2">
    <source>
        <dbReference type="Proteomes" id="UP000265515"/>
    </source>
</evidence>
<keyword evidence="2" id="KW-1185">Reference proteome</keyword>
<name>A0A388L1X0_CHABU</name>
<sequence length="158" mass="18079">MALTGLSSADIENCRTAARNGTIHFPTGKVGFDADFPPLSKLEKGKCPKKPLLHQKGIPRFPTDLLELKKLWNVGRLFLKCACTGCEVNFTWLDHMLWYVIDNLDKLDPQAPSDKIKMVDFQALLRTSWRKPILAQVTFLFMREYMMKIVHLSTQTLL</sequence>
<comment type="caution">
    <text evidence="1">The sequence shown here is derived from an EMBL/GenBank/DDBJ whole genome shotgun (WGS) entry which is preliminary data.</text>
</comment>
<proteinExistence type="predicted"/>
<gene>
    <name evidence="1" type="ORF">CBR_g22039</name>
</gene>
<protein>
    <submittedName>
        <fullName evidence="1">Uncharacterized protein</fullName>
    </submittedName>
</protein>
<dbReference type="Gramene" id="GBG76291">
    <property type="protein sequence ID" value="GBG76291"/>
    <property type="gene ID" value="CBR_g22039"/>
</dbReference>
<dbReference type="EMBL" id="BFEA01000241">
    <property type="protein sequence ID" value="GBG76291.1"/>
    <property type="molecule type" value="Genomic_DNA"/>
</dbReference>